<evidence type="ECO:0000256" key="10">
    <source>
        <dbReference type="ARBA" id="ARBA00048496"/>
    </source>
</evidence>
<dbReference type="GO" id="GO:0046872">
    <property type="term" value="F:metal ion binding"/>
    <property type="evidence" value="ECO:0007669"/>
    <property type="project" value="UniProtKB-KW"/>
</dbReference>
<dbReference type="Pfam" id="PF04199">
    <property type="entry name" value="Cyclase"/>
    <property type="match status" value="1"/>
</dbReference>
<dbReference type="EMBL" id="JABAGO010000029">
    <property type="protein sequence ID" value="NME99484.1"/>
    <property type="molecule type" value="Genomic_DNA"/>
</dbReference>
<dbReference type="GO" id="GO:0004061">
    <property type="term" value="F:arylformamidase activity"/>
    <property type="evidence" value="ECO:0007669"/>
    <property type="project" value="UniProtKB-EC"/>
</dbReference>
<protein>
    <recommendedName>
        <fullName evidence="5">Kynurenine formamidase</fullName>
        <ecNumber evidence="4">3.5.1.9</ecNumber>
    </recommendedName>
</protein>
<comment type="caution">
    <text evidence="12">The sequence shown here is derived from an EMBL/GenBank/DDBJ whole genome shotgun (WGS) entry which is preliminary data.</text>
</comment>
<organism evidence="12 13">
    <name type="scientific">Aneurinibacillus aneurinilyticus</name>
    <name type="common">Bacillus aneurinolyticus</name>
    <dbReference type="NCBI Taxonomy" id="1391"/>
    <lineage>
        <taxon>Bacteria</taxon>
        <taxon>Bacillati</taxon>
        <taxon>Bacillota</taxon>
        <taxon>Bacilli</taxon>
        <taxon>Bacillales</taxon>
        <taxon>Paenibacillaceae</taxon>
        <taxon>Aneurinibacillus group</taxon>
        <taxon>Aneurinibacillus</taxon>
    </lineage>
</organism>
<dbReference type="RefSeq" id="WP_168975633.1">
    <property type="nucleotide sequence ID" value="NZ_CAMJCG010000009.1"/>
</dbReference>
<comment type="subunit">
    <text evidence="3">Homodimer.</text>
</comment>
<dbReference type="PANTHER" id="PTHR31118">
    <property type="entry name" value="CYCLASE-LIKE PROTEIN 2"/>
    <property type="match status" value="1"/>
</dbReference>
<evidence type="ECO:0000256" key="6">
    <source>
        <dbReference type="ARBA" id="ARBA00022723"/>
    </source>
</evidence>
<dbReference type="Gene3D" id="3.50.30.50">
    <property type="entry name" value="Putative cyclase"/>
    <property type="match status" value="1"/>
</dbReference>
<evidence type="ECO:0000256" key="2">
    <source>
        <dbReference type="ARBA" id="ARBA00002204"/>
    </source>
</evidence>
<evidence type="ECO:0000256" key="1">
    <source>
        <dbReference type="ARBA" id="ARBA00001947"/>
    </source>
</evidence>
<proteinExistence type="predicted"/>
<keyword evidence="7" id="KW-0378">Hydrolase</keyword>
<dbReference type="InterPro" id="IPR037175">
    <property type="entry name" value="KFase_sf"/>
</dbReference>
<keyword evidence="9" id="KW-0823">Tryptophan catabolism</keyword>
<dbReference type="GO" id="GO:0019441">
    <property type="term" value="P:L-tryptophan catabolic process to kynurenine"/>
    <property type="evidence" value="ECO:0007669"/>
    <property type="project" value="InterPro"/>
</dbReference>
<comment type="function">
    <text evidence="2">Catalyzes the hydrolysis of N-formyl-L-kynurenine to L-kynurenine, the second step in the kynurenine pathway of tryptophan degradation.</text>
</comment>
<dbReference type="Proteomes" id="UP000561326">
    <property type="component" value="Unassembled WGS sequence"/>
</dbReference>
<gene>
    <name evidence="12" type="ORF">HF838_14605</name>
</gene>
<keyword evidence="8" id="KW-0862">Zinc</keyword>
<keyword evidence="6" id="KW-0479">Metal-binding</keyword>
<reference evidence="12 13" key="1">
    <citation type="submission" date="2020-04" db="EMBL/GenBank/DDBJ databases">
        <authorList>
            <person name="Hitch T.C.A."/>
            <person name="Wylensek D."/>
            <person name="Clavel T."/>
        </authorList>
    </citation>
    <scope>NUCLEOTIDE SEQUENCE [LARGE SCALE GENOMIC DNA]</scope>
    <source>
        <strain evidence="12 13">WB01_D5_05</strain>
    </source>
</reference>
<name>A0A848CQ07_ANEAE</name>
<evidence type="ECO:0000256" key="4">
    <source>
        <dbReference type="ARBA" id="ARBA00012930"/>
    </source>
</evidence>
<evidence type="ECO:0000256" key="9">
    <source>
        <dbReference type="ARBA" id="ARBA00023079"/>
    </source>
</evidence>
<evidence type="ECO:0000256" key="3">
    <source>
        <dbReference type="ARBA" id="ARBA00011738"/>
    </source>
</evidence>
<evidence type="ECO:0000313" key="13">
    <source>
        <dbReference type="Proteomes" id="UP000561326"/>
    </source>
</evidence>
<evidence type="ECO:0000256" key="7">
    <source>
        <dbReference type="ARBA" id="ARBA00022801"/>
    </source>
</evidence>
<dbReference type="FunFam" id="3.50.30.50:FF:000001">
    <property type="entry name" value="Kynurenine formamidase"/>
    <property type="match status" value="1"/>
</dbReference>
<evidence type="ECO:0000256" key="8">
    <source>
        <dbReference type="ARBA" id="ARBA00022833"/>
    </source>
</evidence>
<comment type="cofactor">
    <cofactor evidence="1">
        <name>Zn(2+)</name>
        <dbReference type="ChEBI" id="CHEBI:29105"/>
    </cofactor>
</comment>
<sequence length="214" mass="23638">MYEVYDISMPIHHGMVTYKNKPEKQPAIRVIQDFNEASAYESRIDMDMHTGTHVDSPLHMLPDGGTMQTISIERLVGPCRVLDVTDAQDKITRNDLERFAPKEDEFLLLKTQNSLTDDFGSGFVFLAADGAEYLAAAGVRGVGIDAPGIERDQPGHPTHKALFEADSIIVEGLRLGDVPEGPYFMVIAPIKVLETEAAPARALLFSGLEIKKLW</sequence>
<evidence type="ECO:0000256" key="5">
    <source>
        <dbReference type="ARBA" id="ARBA00014889"/>
    </source>
</evidence>
<dbReference type="SUPFAM" id="SSF102198">
    <property type="entry name" value="Putative cyclase"/>
    <property type="match status" value="1"/>
</dbReference>
<dbReference type="EC" id="3.5.1.9" evidence="4"/>
<comment type="pathway">
    <text evidence="11">Amino-acid degradation; L-tryptophan degradation via kynurenine pathway; L-kynurenine from L-tryptophan: step 2/2.</text>
</comment>
<evidence type="ECO:0000256" key="11">
    <source>
        <dbReference type="ARBA" id="ARBA00060547"/>
    </source>
</evidence>
<dbReference type="InterPro" id="IPR007325">
    <property type="entry name" value="KFase/CYL"/>
</dbReference>
<comment type="catalytic activity">
    <reaction evidence="10">
        <text>N-formyl-L-kynurenine + H2O = L-kynurenine + formate + H(+)</text>
        <dbReference type="Rhea" id="RHEA:13009"/>
        <dbReference type="ChEBI" id="CHEBI:15377"/>
        <dbReference type="ChEBI" id="CHEBI:15378"/>
        <dbReference type="ChEBI" id="CHEBI:15740"/>
        <dbReference type="ChEBI" id="CHEBI:57959"/>
        <dbReference type="ChEBI" id="CHEBI:58629"/>
        <dbReference type="EC" id="3.5.1.9"/>
    </reaction>
</comment>
<evidence type="ECO:0000313" key="12">
    <source>
        <dbReference type="EMBL" id="NME99484.1"/>
    </source>
</evidence>
<accession>A0A848CQ07</accession>
<dbReference type="PANTHER" id="PTHR31118:SF12">
    <property type="entry name" value="CYCLASE-LIKE PROTEIN 2"/>
    <property type="match status" value="1"/>
</dbReference>
<dbReference type="AlphaFoldDB" id="A0A848CQ07"/>